<dbReference type="PANTHER" id="PTHR48111:SF73">
    <property type="entry name" value="ALKALINE PHOSPHATASE SYNTHESIS TRANSCRIPTIONAL REGULATORY PROTEIN PHOP"/>
    <property type="match status" value="1"/>
</dbReference>
<protein>
    <recommendedName>
        <fullName evidence="1">Stage 0 sporulation protein A homolog</fullName>
    </recommendedName>
</protein>
<evidence type="ECO:0000256" key="3">
    <source>
        <dbReference type="ARBA" id="ARBA00023012"/>
    </source>
</evidence>
<dbReference type="Pfam" id="PF00072">
    <property type="entry name" value="Response_reg"/>
    <property type="match status" value="1"/>
</dbReference>
<proteinExistence type="predicted"/>
<dbReference type="Gene3D" id="6.10.250.690">
    <property type="match status" value="1"/>
</dbReference>
<dbReference type="GO" id="GO:0006355">
    <property type="term" value="P:regulation of DNA-templated transcription"/>
    <property type="evidence" value="ECO:0007669"/>
    <property type="project" value="InterPro"/>
</dbReference>
<name>A0A1G5ASB8_9FIRM</name>
<dbReference type="EMBL" id="FMUS01000001">
    <property type="protein sequence ID" value="SCX80749.1"/>
    <property type="molecule type" value="Genomic_DNA"/>
</dbReference>
<feature type="DNA-binding region" description="OmpR/PhoB-type" evidence="9">
    <location>
        <begin position="127"/>
        <end position="223"/>
    </location>
</feature>
<dbReference type="Pfam" id="PF00486">
    <property type="entry name" value="Trans_reg_C"/>
    <property type="match status" value="1"/>
</dbReference>
<feature type="domain" description="Response regulatory" evidence="10">
    <location>
        <begin position="5"/>
        <end position="118"/>
    </location>
</feature>
<dbReference type="RefSeq" id="WP_091539067.1">
    <property type="nucleotide sequence ID" value="NZ_FMUS01000001.1"/>
</dbReference>
<keyword evidence="5 9" id="KW-0238">DNA-binding</keyword>
<dbReference type="InterPro" id="IPR036388">
    <property type="entry name" value="WH-like_DNA-bd_sf"/>
</dbReference>
<reference evidence="12 13" key="1">
    <citation type="submission" date="2016-10" db="EMBL/GenBank/DDBJ databases">
        <authorList>
            <person name="de Groot N.N."/>
        </authorList>
    </citation>
    <scope>NUCLEOTIDE SEQUENCE [LARGE SCALE GENOMIC DNA]</scope>
    <source>
        <strain evidence="12 13">DSM 18978</strain>
    </source>
</reference>
<keyword evidence="3" id="KW-0902">Two-component regulatory system</keyword>
<feature type="domain" description="OmpR/PhoB-type" evidence="11">
    <location>
        <begin position="127"/>
        <end position="223"/>
    </location>
</feature>
<dbReference type="InterPro" id="IPR011006">
    <property type="entry name" value="CheY-like_superfamily"/>
</dbReference>
<dbReference type="CDD" id="cd00383">
    <property type="entry name" value="trans_reg_C"/>
    <property type="match status" value="1"/>
</dbReference>
<keyword evidence="13" id="KW-1185">Reference proteome</keyword>
<dbReference type="FunFam" id="3.40.50.2300:FF:000001">
    <property type="entry name" value="DNA-binding response regulator PhoB"/>
    <property type="match status" value="1"/>
</dbReference>
<keyword evidence="2 8" id="KW-0597">Phosphoprotein</keyword>
<dbReference type="InterPro" id="IPR039420">
    <property type="entry name" value="WalR-like"/>
</dbReference>
<dbReference type="FunFam" id="1.10.10.10:FF:000018">
    <property type="entry name" value="DNA-binding response regulator ResD"/>
    <property type="match status" value="1"/>
</dbReference>
<dbReference type="SMART" id="SM00862">
    <property type="entry name" value="Trans_reg_C"/>
    <property type="match status" value="1"/>
</dbReference>
<dbReference type="SUPFAM" id="SSF52172">
    <property type="entry name" value="CheY-like"/>
    <property type="match status" value="1"/>
</dbReference>
<evidence type="ECO:0000313" key="12">
    <source>
        <dbReference type="EMBL" id="SCX80749.1"/>
    </source>
</evidence>
<evidence type="ECO:0000256" key="5">
    <source>
        <dbReference type="ARBA" id="ARBA00023125"/>
    </source>
</evidence>
<evidence type="ECO:0000256" key="4">
    <source>
        <dbReference type="ARBA" id="ARBA00023015"/>
    </source>
</evidence>
<evidence type="ECO:0000313" key="13">
    <source>
        <dbReference type="Proteomes" id="UP000198636"/>
    </source>
</evidence>
<dbReference type="InterPro" id="IPR016032">
    <property type="entry name" value="Sig_transdc_resp-reg_C-effctor"/>
</dbReference>
<keyword evidence="4" id="KW-0805">Transcription regulation</keyword>
<dbReference type="PROSITE" id="PS51755">
    <property type="entry name" value="OMPR_PHOB"/>
    <property type="match status" value="1"/>
</dbReference>
<dbReference type="InterPro" id="IPR001867">
    <property type="entry name" value="OmpR/PhoB-type_DNA-bd"/>
</dbReference>
<dbReference type="GO" id="GO:0005829">
    <property type="term" value="C:cytosol"/>
    <property type="evidence" value="ECO:0007669"/>
    <property type="project" value="TreeGrafter"/>
</dbReference>
<evidence type="ECO:0000256" key="1">
    <source>
        <dbReference type="ARBA" id="ARBA00018672"/>
    </source>
</evidence>
<dbReference type="OrthoDB" id="9790442at2"/>
<accession>A0A1G5ASB8</accession>
<evidence type="ECO:0000259" key="11">
    <source>
        <dbReference type="PROSITE" id="PS51755"/>
    </source>
</evidence>
<dbReference type="SMART" id="SM00448">
    <property type="entry name" value="REC"/>
    <property type="match status" value="1"/>
</dbReference>
<evidence type="ECO:0000256" key="9">
    <source>
        <dbReference type="PROSITE-ProRule" id="PRU01091"/>
    </source>
</evidence>
<sequence>MIGANILVVEDEEKLRRLLATYLKKEMVNVFEAADGEVALSLYQEHSFDLIILDIMLPKYDGWTICKRIREVSSVPILILTARSEESDKLFGFELGADDYITKPFSVKELIARVRALLRRSQQQISDEVIEIKNLKIDKKSHLALIDNAQLSLSPKEYDLLIYLVHNKNLALTRETILNGVWGYDYYGDLRTVDTHIKRLRKKLQLLGDSIKTVRGIGYRFEVKE</sequence>
<dbReference type="SUPFAM" id="SSF46894">
    <property type="entry name" value="C-terminal effector domain of the bipartite response regulators"/>
    <property type="match status" value="1"/>
</dbReference>
<dbReference type="Gene3D" id="3.40.50.2300">
    <property type="match status" value="1"/>
</dbReference>
<dbReference type="AlphaFoldDB" id="A0A1G5ASB8"/>
<dbReference type="GO" id="GO:0000976">
    <property type="term" value="F:transcription cis-regulatory region binding"/>
    <property type="evidence" value="ECO:0007669"/>
    <property type="project" value="TreeGrafter"/>
</dbReference>
<dbReference type="PROSITE" id="PS50110">
    <property type="entry name" value="RESPONSE_REGULATORY"/>
    <property type="match status" value="1"/>
</dbReference>
<dbReference type="GO" id="GO:0000156">
    <property type="term" value="F:phosphorelay response regulator activity"/>
    <property type="evidence" value="ECO:0007669"/>
    <property type="project" value="TreeGrafter"/>
</dbReference>
<feature type="modified residue" description="4-aspartylphosphate" evidence="8">
    <location>
        <position position="54"/>
    </location>
</feature>
<dbReference type="Gene3D" id="1.10.10.10">
    <property type="entry name" value="Winged helix-like DNA-binding domain superfamily/Winged helix DNA-binding domain"/>
    <property type="match status" value="1"/>
</dbReference>
<evidence type="ECO:0000256" key="7">
    <source>
        <dbReference type="ARBA" id="ARBA00024867"/>
    </source>
</evidence>
<dbReference type="InterPro" id="IPR001789">
    <property type="entry name" value="Sig_transdc_resp-reg_receiver"/>
</dbReference>
<dbReference type="STRING" id="1120976.SAMN03080606_00270"/>
<evidence type="ECO:0000256" key="8">
    <source>
        <dbReference type="PROSITE-ProRule" id="PRU00169"/>
    </source>
</evidence>
<dbReference type="GO" id="GO:0032993">
    <property type="term" value="C:protein-DNA complex"/>
    <property type="evidence" value="ECO:0007669"/>
    <property type="project" value="TreeGrafter"/>
</dbReference>
<gene>
    <name evidence="12" type="ORF">SAMN03080606_00270</name>
</gene>
<dbReference type="PANTHER" id="PTHR48111">
    <property type="entry name" value="REGULATOR OF RPOS"/>
    <property type="match status" value="1"/>
</dbReference>
<comment type="function">
    <text evidence="7">May play the central regulatory role in sporulation. It may be an element of the effector pathway responsible for the activation of sporulation genes in response to nutritional stress. Spo0A may act in concert with spo0H (a sigma factor) to control the expression of some genes that are critical to the sporulation process.</text>
</comment>
<keyword evidence="6" id="KW-0804">Transcription</keyword>
<organism evidence="12 13">
    <name type="scientific">Alkaliphilus peptidifermentans DSM 18978</name>
    <dbReference type="NCBI Taxonomy" id="1120976"/>
    <lineage>
        <taxon>Bacteria</taxon>
        <taxon>Bacillati</taxon>
        <taxon>Bacillota</taxon>
        <taxon>Clostridia</taxon>
        <taxon>Peptostreptococcales</taxon>
        <taxon>Natronincolaceae</taxon>
        <taxon>Alkaliphilus</taxon>
    </lineage>
</organism>
<evidence type="ECO:0000259" key="10">
    <source>
        <dbReference type="PROSITE" id="PS50110"/>
    </source>
</evidence>
<evidence type="ECO:0000256" key="2">
    <source>
        <dbReference type="ARBA" id="ARBA00022553"/>
    </source>
</evidence>
<evidence type="ECO:0000256" key="6">
    <source>
        <dbReference type="ARBA" id="ARBA00023163"/>
    </source>
</evidence>
<dbReference type="CDD" id="cd17574">
    <property type="entry name" value="REC_OmpR"/>
    <property type="match status" value="1"/>
</dbReference>
<dbReference type="Proteomes" id="UP000198636">
    <property type="component" value="Unassembled WGS sequence"/>
</dbReference>